<proteinExistence type="predicted"/>
<dbReference type="EMBL" id="JACYXJ010000004">
    <property type="protein sequence ID" value="MBD8876701.1"/>
    <property type="molecule type" value="Genomic_DNA"/>
</dbReference>
<reference evidence="1 2" key="1">
    <citation type="submission" date="2020-09" db="EMBL/GenBank/DDBJ databases">
        <title>The genome sequence of type strain Labrenzia polysiphoniae KACC 19711.</title>
        <authorList>
            <person name="Liu Y."/>
        </authorList>
    </citation>
    <scope>NUCLEOTIDE SEQUENCE [LARGE SCALE GENOMIC DNA]</scope>
    <source>
        <strain evidence="1 2">KACC 19711</strain>
    </source>
</reference>
<comment type="caution">
    <text evidence="1">The sequence shown here is derived from an EMBL/GenBank/DDBJ whole genome shotgun (WGS) entry which is preliminary data.</text>
</comment>
<dbReference type="InterPro" id="IPR038706">
    <property type="entry name" value="Type_VI_SciN-like_sf"/>
</dbReference>
<keyword evidence="1" id="KW-0449">Lipoprotein</keyword>
<dbReference type="RefSeq" id="WP_192109190.1">
    <property type="nucleotide sequence ID" value="NZ_JACYXJ010000004.1"/>
</dbReference>
<dbReference type="NCBIfam" id="TIGR03352">
    <property type="entry name" value="VI_chp_3"/>
    <property type="match status" value="1"/>
</dbReference>
<dbReference type="PROSITE" id="PS51257">
    <property type="entry name" value="PROKAR_LIPOPROTEIN"/>
    <property type="match status" value="1"/>
</dbReference>
<sequence length="163" mass="18314">MFLTRRELFQGLSVSTFATVLGCSRLPDPTPIAVELNADANVNPNEDGEPSPIVVRIYELKGTKAFNNADFFDFVDDDNKLLGADLIGSAEYELTPGKSQKYDRDISSEATHLGVIAGFRDIQSAQWRDSIELQKEKKNEFVIYLTSLAVRIQKLRKRRLGVF</sequence>
<dbReference type="Gene3D" id="2.60.40.4150">
    <property type="entry name" value="Type VI secretion system, lipoprotein SciN"/>
    <property type="match status" value="1"/>
</dbReference>
<dbReference type="Proteomes" id="UP000615687">
    <property type="component" value="Unassembled WGS sequence"/>
</dbReference>
<keyword evidence="2" id="KW-1185">Reference proteome</keyword>
<name>A0ABR9C9W7_9HYPH</name>
<dbReference type="PANTHER" id="PTHR37625:SF4">
    <property type="entry name" value="OUTER MEMBRANE LIPOPROTEIN"/>
    <property type="match status" value="1"/>
</dbReference>
<gene>
    <name evidence="1" type="primary">tssJ</name>
    <name evidence="1" type="ORF">IG617_10430</name>
</gene>
<accession>A0ABR9C9W7</accession>
<evidence type="ECO:0000313" key="1">
    <source>
        <dbReference type="EMBL" id="MBD8876701.1"/>
    </source>
</evidence>
<protein>
    <submittedName>
        <fullName evidence="1">Type VI secretion system lipoprotein TssJ</fullName>
    </submittedName>
</protein>
<dbReference type="Pfam" id="PF12790">
    <property type="entry name" value="T6SS-SciN"/>
    <property type="match status" value="1"/>
</dbReference>
<evidence type="ECO:0000313" key="2">
    <source>
        <dbReference type="Proteomes" id="UP000615687"/>
    </source>
</evidence>
<dbReference type="PANTHER" id="PTHR37625">
    <property type="entry name" value="OUTER MEMBRANE LIPOPROTEIN-RELATED"/>
    <property type="match status" value="1"/>
</dbReference>
<organism evidence="1 2">
    <name type="scientific">Roseibium polysiphoniae</name>
    <dbReference type="NCBI Taxonomy" id="2571221"/>
    <lineage>
        <taxon>Bacteria</taxon>
        <taxon>Pseudomonadati</taxon>
        <taxon>Pseudomonadota</taxon>
        <taxon>Alphaproteobacteria</taxon>
        <taxon>Hyphomicrobiales</taxon>
        <taxon>Stappiaceae</taxon>
        <taxon>Roseibium</taxon>
    </lineage>
</organism>
<dbReference type="InterPro" id="IPR017734">
    <property type="entry name" value="T6SS_SciN"/>
</dbReference>